<evidence type="ECO:0000313" key="2">
    <source>
        <dbReference type="EMBL" id="KAK8749416.1"/>
    </source>
</evidence>
<dbReference type="EMBL" id="JARKIK010000009">
    <property type="protein sequence ID" value="KAK8749416.1"/>
    <property type="molecule type" value="Genomic_DNA"/>
</dbReference>
<feature type="compositionally biased region" description="Basic and acidic residues" evidence="1">
    <location>
        <begin position="111"/>
        <end position="128"/>
    </location>
</feature>
<dbReference type="AlphaFoldDB" id="A0AAW0YC22"/>
<gene>
    <name evidence="2" type="ORF">OTU49_015346</name>
</gene>
<reference evidence="2" key="2">
    <citation type="submission" date="2024-01" db="EMBL/GenBank/DDBJ databases">
        <authorList>
            <person name="He J."/>
            <person name="Wang M."/>
            <person name="Zheng J."/>
            <person name="Liu Z."/>
        </authorList>
    </citation>
    <scope>NUCLEOTIDE SEQUENCE</scope>
    <source>
        <strain evidence="2">ZL_2023a</strain>
        <tissue evidence="2">Muscle</tissue>
    </source>
</reference>
<accession>A0AAW0YC22</accession>
<reference evidence="2 3" key="1">
    <citation type="journal article" date="2024" name="BMC Genomics">
        <title>Genome assembly of redclaw crayfish (Cherax quadricarinatus) provides insights into its immune adaptation and hypoxia tolerance.</title>
        <authorList>
            <person name="Liu Z."/>
            <person name="Zheng J."/>
            <person name="Li H."/>
            <person name="Fang K."/>
            <person name="Wang S."/>
            <person name="He J."/>
            <person name="Zhou D."/>
            <person name="Weng S."/>
            <person name="Chi M."/>
            <person name="Gu Z."/>
            <person name="He J."/>
            <person name="Li F."/>
            <person name="Wang M."/>
        </authorList>
    </citation>
    <scope>NUCLEOTIDE SEQUENCE [LARGE SCALE GENOMIC DNA]</scope>
    <source>
        <strain evidence="2">ZL_2023a</strain>
    </source>
</reference>
<evidence type="ECO:0000313" key="3">
    <source>
        <dbReference type="Proteomes" id="UP001445076"/>
    </source>
</evidence>
<feature type="compositionally biased region" description="Basic and acidic residues" evidence="1">
    <location>
        <begin position="35"/>
        <end position="47"/>
    </location>
</feature>
<sequence length="460" mass="54950">MDHMKMHKREQGHHSLSSKDTEFENESSLRKLLKKERDHLQKLKKYESNGSSRNEEISNSYFSKHPRIRSSGLDESDRYSRSHERDKHNKHSCEEAESDKWSKRQRNHTGKSSEREVSSHGLYRRESGEWSESENSNSLKFEDRDSDSLHKCYKESALLKDDREKEEYSYSRYLGRENSVEYNEDVTSLNRKHSMAVLHHNEIVIDPQIRRKFAEACASFLRASLNRKPSTSRTNKQHMEYSERVAVAQRSSERFHITHRSPYTSDSDAQKDEASKCCRSEKRRRKSRHDHDEWGKSSRPYDSDVAYKGRSDKTCHKSQSRRSRYSHNHKRKIERKSDPVTIYKRRIKKIQEQCKKEKDPGIRRALLSLHEIHCRECLLYLRKPDAHPDYGKEYRMFAQQKAKSILEIRGDPYTFDYYLEWRKYWPLRMNELLEESWEIKKQKCINILSQKKSKSSSESA</sequence>
<feature type="region of interest" description="Disordered" evidence="1">
    <location>
        <begin position="227"/>
        <end position="335"/>
    </location>
</feature>
<comment type="caution">
    <text evidence="2">The sequence shown here is derived from an EMBL/GenBank/DDBJ whole genome shotgun (WGS) entry which is preliminary data.</text>
</comment>
<name>A0AAW0YC22_CHEQU</name>
<dbReference type="EMBL" id="JARKIK010000009">
    <property type="protein sequence ID" value="KAK8749414.1"/>
    <property type="molecule type" value="Genomic_DNA"/>
</dbReference>
<organism evidence="2 3">
    <name type="scientific">Cherax quadricarinatus</name>
    <name type="common">Australian red claw crayfish</name>
    <dbReference type="NCBI Taxonomy" id="27406"/>
    <lineage>
        <taxon>Eukaryota</taxon>
        <taxon>Metazoa</taxon>
        <taxon>Ecdysozoa</taxon>
        <taxon>Arthropoda</taxon>
        <taxon>Crustacea</taxon>
        <taxon>Multicrustacea</taxon>
        <taxon>Malacostraca</taxon>
        <taxon>Eumalacostraca</taxon>
        <taxon>Eucarida</taxon>
        <taxon>Decapoda</taxon>
        <taxon>Pleocyemata</taxon>
        <taxon>Astacidea</taxon>
        <taxon>Parastacoidea</taxon>
        <taxon>Parastacidae</taxon>
        <taxon>Cherax</taxon>
    </lineage>
</organism>
<feature type="compositionally biased region" description="Basic and acidic residues" evidence="1">
    <location>
        <begin position="268"/>
        <end position="280"/>
    </location>
</feature>
<feature type="compositionally biased region" description="Basic residues" evidence="1">
    <location>
        <begin position="1"/>
        <end position="11"/>
    </location>
</feature>
<feature type="compositionally biased region" description="Basic and acidic residues" evidence="1">
    <location>
        <begin position="289"/>
        <end position="315"/>
    </location>
</feature>
<feature type="compositionally biased region" description="Basic residues" evidence="1">
    <location>
        <begin position="316"/>
        <end position="334"/>
    </location>
</feature>
<proteinExistence type="predicted"/>
<feature type="non-terminal residue" evidence="2">
    <location>
        <position position="460"/>
    </location>
</feature>
<feature type="region of interest" description="Disordered" evidence="1">
    <location>
        <begin position="1"/>
        <end position="145"/>
    </location>
</feature>
<feature type="compositionally biased region" description="Basic and acidic residues" evidence="1">
    <location>
        <begin position="75"/>
        <end position="102"/>
    </location>
</feature>
<keyword evidence="3" id="KW-1185">Reference proteome</keyword>
<feature type="compositionally biased region" description="Polar residues" evidence="1">
    <location>
        <begin position="48"/>
        <end position="62"/>
    </location>
</feature>
<dbReference type="Proteomes" id="UP001445076">
    <property type="component" value="Unassembled WGS sequence"/>
</dbReference>
<protein>
    <submittedName>
        <fullName evidence="2">Uncharacterized protein</fullName>
    </submittedName>
</protein>
<evidence type="ECO:0000256" key="1">
    <source>
        <dbReference type="SAM" id="MobiDB-lite"/>
    </source>
</evidence>